<dbReference type="AlphaFoldDB" id="A0A8J2SDV7"/>
<keyword evidence="1" id="KW-0472">Membrane</keyword>
<dbReference type="Proteomes" id="UP000789595">
    <property type="component" value="Unassembled WGS sequence"/>
</dbReference>
<protein>
    <submittedName>
        <fullName evidence="2">Uncharacterized protein</fullName>
    </submittedName>
</protein>
<name>A0A8J2SDV7_9STRA</name>
<organism evidence="2 3">
    <name type="scientific">Pelagomonas calceolata</name>
    <dbReference type="NCBI Taxonomy" id="35677"/>
    <lineage>
        <taxon>Eukaryota</taxon>
        <taxon>Sar</taxon>
        <taxon>Stramenopiles</taxon>
        <taxon>Ochrophyta</taxon>
        <taxon>Pelagophyceae</taxon>
        <taxon>Pelagomonadales</taxon>
        <taxon>Pelagomonadaceae</taxon>
        <taxon>Pelagomonas</taxon>
    </lineage>
</organism>
<dbReference type="EMBL" id="CAKKNE010000003">
    <property type="protein sequence ID" value="CAH0370145.1"/>
    <property type="molecule type" value="Genomic_DNA"/>
</dbReference>
<keyword evidence="3" id="KW-1185">Reference proteome</keyword>
<sequence length="70" mass="7479">MLFNPQLRDDPARALAVPPVLVPDARWNGFGLGVGVVVVAVDIGVCRRGCGRRGGLVPRRRGLGRFRDGA</sequence>
<keyword evidence="1" id="KW-1133">Transmembrane helix</keyword>
<reference evidence="2" key="1">
    <citation type="submission" date="2021-11" db="EMBL/GenBank/DDBJ databases">
        <authorList>
            <consortium name="Genoscope - CEA"/>
            <person name="William W."/>
        </authorList>
    </citation>
    <scope>NUCLEOTIDE SEQUENCE</scope>
</reference>
<proteinExistence type="predicted"/>
<feature type="non-terminal residue" evidence="2">
    <location>
        <position position="70"/>
    </location>
</feature>
<keyword evidence="1" id="KW-0812">Transmembrane</keyword>
<accession>A0A8J2SDV7</accession>
<gene>
    <name evidence="2" type="ORF">PECAL_3P00120</name>
</gene>
<evidence type="ECO:0000313" key="2">
    <source>
        <dbReference type="EMBL" id="CAH0370145.1"/>
    </source>
</evidence>
<evidence type="ECO:0000313" key="3">
    <source>
        <dbReference type="Proteomes" id="UP000789595"/>
    </source>
</evidence>
<evidence type="ECO:0000256" key="1">
    <source>
        <dbReference type="SAM" id="Phobius"/>
    </source>
</evidence>
<feature type="transmembrane region" description="Helical" evidence="1">
    <location>
        <begin position="27"/>
        <end position="46"/>
    </location>
</feature>
<comment type="caution">
    <text evidence="2">The sequence shown here is derived from an EMBL/GenBank/DDBJ whole genome shotgun (WGS) entry which is preliminary data.</text>
</comment>